<evidence type="ECO:0000256" key="1">
    <source>
        <dbReference type="SAM" id="Phobius"/>
    </source>
</evidence>
<dbReference type="Gene3D" id="2.60.40.10">
    <property type="entry name" value="Immunoglobulins"/>
    <property type="match status" value="1"/>
</dbReference>
<dbReference type="EMBL" id="LCRF01000066">
    <property type="protein sequence ID" value="KKW29694.1"/>
    <property type="molecule type" value="Genomic_DNA"/>
</dbReference>
<accession>A0A0G2ABD3</accession>
<dbReference type="AlphaFoldDB" id="A0A0G2ABD3"/>
<organism evidence="2 3">
    <name type="scientific">Candidatus Kaiserbacteria bacterium GW2011_GWC2_52_8b</name>
    <dbReference type="NCBI Taxonomy" id="1618676"/>
    <lineage>
        <taxon>Bacteria</taxon>
        <taxon>Candidatus Kaiseribacteriota</taxon>
    </lineage>
</organism>
<dbReference type="Pfam" id="PF17957">
    <property type="entry name" value="Big_7"/>
    <property type="match status" value="1"/>
</dbReference>
<keyword evidence="1" id="KW-0812">Transmembrane</keyword>
<protein>
    <submittedName>
        <fullName evidence="2">Peptidase</fullName>
    </submittedName>
</protein>
<proteinExistence type="predicted"/>
<dbReference type="Proteomes" id="UP000034445">
    <property type="component" value="Unassembled WGS sequence"/>
</dbReference>
<comment type="caution">
    <text evidence="2">The sequence shown here is derived from an EMBL/GenBank/DDBJ whole genome shotgun (WGS) entry which is preliminary data.</text>
</comment>
<dbReference type="InterPro" id="IPR013783">
    <property type="entry name" value="Ig-like_fold"/>
</dbReference>
<keyword evidence="1" id="KW-0472">Membrane</keyword>
<evidence type="ECO:0000313" key="2">
    <source>
        <dbReference type="EMBL" id="KKW29694.1"/>
    </source>
</evidence>
<reference evidence="2 3" key="1">
    <citation type="journal article" date="2015" name="Nature">
        <title>rRNA introns, odd ribosomes, and small enigmatic genomes across a large radiation of phyla.</title>
        <authorList>
            <person name="Brown C.T."/>
            <person name="Hug L.A."/>
            <person name="Thomas B.C."/>
            <person name="Sharon I."/>
            <person name="Castelle C.J."/>
            <person name="Singh A."/>
            <person name="Wilkins M.J."/>
            <person name="Williams K.H."/>
            <person name="Banfield J.F."/>
        </authorList>
    </citation>
    <scope>NUCLEOTIDE SEQUENCE [LARGE SCALE GENOMIC DNA]</scope>
</reference>
<keyword evidence="1" id="KW-1133">Transmembrane helix</keyword>
<name>A0A0G2ABD3_9BACT</name>
<gene>
    <name evidence="2" type="ORF">UY74_C0066G0003</name>
</gene>
<feature type="transmembrane region" description="Helical" evidence="1">
    <location>
        <begin position="6"/>
        <end position="24"/>
    </location>
</feature>
<sequence>MDKTKVYLGVFLVLVIGVFSFTFFNQGVPSPLLMAKGGGGGGTGDAVLPTAVITSPADQSVVARGQATTITAEASDNVAVARVDFYASNKRKCTVSAAPYTCAWEVPAGKGKTYSLQARAYDTSGNVGNSDIVTVTSE</sequence>
<evidence type="ECO:0000313" key="3">
    <source>
        <dbReference type="Proteomes" id="UP000034445"/>
    </source>
</evidence>